<dbReference type="InterPro" id="IPR036291">
    <property type="entry name" value="NAD(P)-bd_dom_sf"/>
</dbReference>
<dbReference type="Gene3D" id="3.40.50.720">
    <property type="entry name" value="NAD(P)-binding Rossmann-like Domain"/>
    <property type="match status" value="1"/>
</dbReference>
<evidence type="ECO:0000256" key="1">
    <source>
        <dbReference type="ARBA" id="ARBA00006484"/>
    </source>
</evidence>
<dbReference type="Pfam" id="PF13561">
    <property type="entry name" value="adh_short_C2"/>
    <property type="match status" value="1"/>
</dbReference>
<dbReference type="EMBL" id="SODD01000028">
    <property type="protein sequence ID" value="TDW16107.1"/>
    <property type="molecule type" value="Genomic_DNA"/>
</dbReference>
<dbReference type="OrthoDB" id="9803333at2"/>
<dbReference type="GO" id="GO:0008206">
    <property type="term" value="P:bile acid metabolic process"/>
    <property type="evidence" value="ECO:0007669"/>
    <property type="project" value="UniProtKB-ARBA"/>
</dbReference>
<comment type="caution">
    <text evidence="3">The sequence shown here is derived from an EMBL/GenBank/DDBJ whole genome shotgun (WGS) entry which is preliminary data.</text>
</comment>
<dbReference type="InterPro" id="IPR020904">
    <property type="entry name" value="Sc_DH/Rdtase_CS"/>
</dbReference>
<evidence type="ECO:0000313" key="3">
    <source>
        <dbReference type="EMBL" id="TDW16107.1"/>
    </source>
</evidence>
<dbReference type="RefSeq" id="WP_134170158.1">
    <property type="nucleotide sequence ID" value="NZ_SODD01000028.1"/>
</dbReference>
<organism evidence="3 4">
    <name type="scientific">Breznakia blatticola</name>
    <dbReference type="NCBI Taxonomy" id="1754012"/>
    <lineage>
        <taxon>Bacteria</taxon>
        <taxon>Bacillati</taxon>
        <taxon>Bacillota</taxon>
        <taxon>Erysipelotrichia</taxon>
        <taxon>Erysipelotrichales</taxon>
        <taxon>Erysipelotrichaceae</taxon>
        <taxon>Breznakia</taxon>
    </lineage>
</organism>
<dbReference type="PROSITE" id="PS00061">
    <property type="entry name" value="ADH_SHORT"/>
    <property type="match status" value="1"/>
</dbReference>
<dbReference type="GO" id="GO:0048038">
    <property type="term" value="F:quinone binding"/>
    <property type="evidence" value="ECO:0007669"/>
    <property type="project" value="TreeGrafter"/>
</dbReference>
<gene>
    <name evidence="3" type="ORF">EDD63_1284</name>
</gene>
<dbReference type="PRINTS" id="PR00080">
    <property type="entry name" value="SDRFAMILY"/>
</dbReference>
<dbReference type="Proteomes" id="UP000294743">
    <property type="component" value="Unassembled WGS sequence"/>
</dbReference>
<dbReference type="GO" id="GO:0006633">
    <property type="term" value="P:fatty acid biosynthetic process"/>
    <property type="evidence" value="ECO:0007669"/>
    <property type="project" value="TreeGrafter"/>
</dbReference>
<accession>A0A4R7ZEP9</accession>
<protein>
    <submittedName>
        <fullName evidence="3">Gluconate 5-dehydrogenase</fullName>
    </submittedName>
</protein>
<dbReference type="PANTHER" id="PTHR42760">
    <property type="entry name" value="SHORT-CHAIN DEHYDROGENASES/REDUCTASES FAMILY MEMBER"/>
    <property type="match status" value="1"/>
</dbReference>
<dbReference type="FunFam" id="3.40.50.720:FF:000084">
    <property type="entry name" value="Short-chain dehydrogenase reductase"/>
    <property type="match status" value="1"/>
</dbReference>
<sequence length="255" mass="27410">MFELNGKVAVVTGASSGLGKDAALAYAKAGANLVLLARRKEKLDEVAKEAKALGVDAVTYQVDVTNEDMVKEAIEQAAKHYGHLDILLNNAGVAVRGGVDSLSVEDWDKSMDVNVKGIFLVSKYVVKEMMKQQYGKIVNIASINAVIADKSDTFIRHGYNASKAAVLGLTKGMAASYGKYNITVNAIGPGLFESEMTENTLFKSDEFLTMYNSLNPMNRPGKRGELNGTILYFSSDASSYVTGQFVIVDGGMNIV</sequence>
<dbReference type="SUPFAM" id="SSF51735">
    <property type="entry name" value="NAD(P)-binding Rossmann-fold domains"/>
    <property type="match status" value="1"/>
</dbReference>
<name>A0A4R7ZEP9_9FIRM</name>
<proteinExistence type="inferred from homology"/>
<dbReference type="InterPro" id="IPR002347">
    <property type="entry name" value="SDR_fam"/>
</dbReference>
<dbReference type="PANTHER" id="PTHR42760:SF133">
    <property type="entry name" value="3-OXOACYL-[ACYL-CARRIER-PROTEIN] REDUCTASE"/>
    <property type="match status" value="1"/>
</dbReference>
<evidence type="ECO:0000256" key="2">
    <source>
        <dbReference type="ARBA" id="ARBA00023002"/>
    </source>
</evidence>
<dbReference type="AlphaFoldDB" id="A0A4R7ZEP9"/>
<evidence type="ECO:0000313" key="4">
    <source>
        <dbReference type="Proteomes" id="UP000294743"/>
    </source>
</evidence>
<comment type="similarity">
    <text evidence="1">Belongs to the short-chain dehydrogenases/reductases (SDR) family.</text>
</comment>
<dbReference type="PRINTS" id="PR00081">
    <property type="entry name" value="GDHRDH"/>
</dbReference>
<reference evidence="3 4" key="1">
    <citation type="submission" date="2019-03" db="EMBL/GenBank/DDBJ databases">
        <title>Genomic Encyclopedia of Type Strains, Phase IV (KMG-IV): sequencing the most valuable type-strain genomes for metagenomic binning, comparative biology and taxonomic classification.</title>
        <authorList>
            <person name="Goeker M."/>
        </authorList>
    </citation>
    <scope>NUCLEOTIDE SEQUENCE [LARGE SCALE GENOMIC DNA]</scope>
    <source>
        <strain evidence="3 4">DSM 28867</strain>
    </source>
</reference>
<keyword evidence="4" id="KW-1185">Reference proteome</keyword>
<dbReference type="GO" id="GO:0016616">
    <property type="term" value="F:oxidoreductase activity, acting on the CH-OH group of donors, NAD or NADP as acceptor"/>
    <property type="evidence" value="ECO:0007669"/>
    <property type="project" value="TreeGrafter"/>
</dbReference>
<keyword evidence="2" id="KW-0560">Oxidoreductase</keyword>